<dbReference type="PIRSF" id="PIRSF001296">
    <property type="entry name" value="K_ATPase_KdpC"/>
    <property type="match status" value="1"/>
</dbReference>
<keyword evidence="5 11" id="KW-0547">Nucleotide-binding</keyword>
<proteinExistence type="inferred from homology"/>
<keyword evidence="4 11" id="KW-0812">Transmembrane</keyword>
<keyword evidence="7 11" id="KW-0630">Potassium</keyword>
<evidence type="ECO:0000256" key="9">
    <source>
        <dbReference type="ARBA" id="ARBA00023065"/>
    </source>
</evidence>
<comment type="subunit">
    <text evidence="11">The system is composed of three essential subunits: KdpA, KdpB and KdpC.</text>
</comment>
<evidence type="ECO:0000313" key="12">
    <source>
        <dbReference type="EMBL" id="QCP34163.1"/>
    </source>
</evidence>
<dbReference type="GO" id="GO:0005886">
    <property type="term" value="C:plasma membrane"/>
    <property type="evidence" value="ECO:0007669"/>
    <property type="project" value="UniProtKB-SubCell"/>
</dbReference>
<evidence type="ECO:0000256" key="2">
    <source>
        <dbReference type="ARBA" id="ARBA00022475"/>
    </source>
</evidence>
<keyword evidence="6 11" id="KW-0067">ATP-binding</keyword>
<dbReference type="EMBL" id="CP040058">
    <property type="protein sequence ID" value="QCP34163.1"/>
    <property type="molecule type" value="Genomic_DNA"/>
</dbReference>
<dbReference type="Proteomes" id="UP000298653">
    <property type="component" value="Chromosome"/>
</dbReference>
<reference evidence="12 13" key="1">
    <citation type="submission" date="2019-05" db="EMBL/GenBank/DDBJ databases">
        <title>Complete genome sequencing of Anaerostipes rhamnosivorans.</title>
        <authorList>
            <person name="Bui T.P.N."/>
            <person name="de Vos W.M."/>
        </authorList>
    </citation>
    <scope>NUCLEOTIDE SEQUENCE [LARGE SCALE GENOMIC DNA]</scope>
    <source>
        <strain evidence="12 13">1y2</strain>
    </source>
</reference>
<dbReference type="Pfam" id="PF02669">
    <property type="entry name" value="KdpC"/>
    <property type="match status" value="1"/>
</dbReference>
<dbReference type="PANTHER" id="PTHR30042:SF2">
    <property type="entry name" value="POTASSIUM-TRANSPORTING ATPASE KDPC SUBUNIT"/>
    <property type="match status" value="1"/>
</dbReference>
<evidence type="ECO:0000256" key="7">
    <source>
        <dbReference type="ARBA" id="ARBA00022958"/>
    </source>
</evidence>
<dbReference type="RefSeq" id="WP_137327737.1">
    <property type="nucleotide sequence ID" value="NZ_CP040058.1"/>
</dbReference>
<evidence type="ECO:0000256" key="8">
    <source>
        <dbReference type="ARBA" id="ARBA00022989"/>
    </source>
</evidence>
<feature type="transmembrane region" description="Helical" evidence="11">
    <location>
        <begin position="12"/>
        <end position="39"/>
    </location>
</feature>
<evidence type="ECO:0000256" key="6">
    <source>
        <dbReference type="ARBA" id="ARBA00022840"/>
    </source>
</evidence>
<dbReference type="KEGG" id="arf:AR1Y2_0709"/>
<keyword evidence="8 11" id="KW-1133">Transmembrane helix</keyword>
<protein>
    <recommendedName>
        <fullName evidence="11">Potassium-transporting ATPase KdpC subunit</fullName>
    </recommendedName>
    <alternativeName>
        <fullName evidence="11">ATP phosphohydrolase [potassium-transporting] C chain</fullName>
    </alternativeName>
    <alternativeName>
        <fullName evidence="11">Potassium-binding and translocating subunit C</fullName>
    </alternativeName>
    <alternativeName>
        <fullName evidence="11">Potassium-translocating ATPase C chain</fullName>
    </alternativeName>
</protein>
<evidence type="ECO:0000256" key="5">
    <source>
        <dbReference type="ARBA" id="ARBA00022741"/>
    </source>
</evidence>
<comment type="function">
    <text evidence="11">Part of the high-affinity ATP-driven potassium transport (or Kdp) system, which catalyzes the hydrolysis of ATP coupled with the electrogenic transport of potassium into the cytoplasm. This subunit acts as a catalytic chaperone that increases the ATP-binding affinity of the ATP-hydrolyzing subunit KdpB by the formation of a transient KdpB/KdpC/ATP ternary complex.</text>
</comment>
<keyword evidence="3 11" id="KW-0633">Potassium transport</keyword>
<evidence type="ECO:0000256" key="3">
    <source>
        <dbReference type="ARBA" id="ARBA00022538"/>
    </source>
</evidence>
<comment type="subcellular location">
    <subcellularLocation>
        <location evidence="11">Cell membrane</location>
        <topology evidence="11">Single-pass membrane protein</topology>
    </subcellularLocation>
</comment>
<organism evidence="12 13">
    <name type="scientific">Anaerostipes rhamnosivorans</name>
    <dbReference type="NCBI Taxonomy" id="1229621"/>
    <lineage>
        <taxon>Bacteria</taxon>
        <taxon>Bacillati</taxon>
        <taxon>Bacillota</taxon>
        <taxon>Clostridia</taxon>
        <taxon>Lachnospirales</taxon>
        <taxon>Lachnospiraceae</taxon>
        <taxon>Anaerostipes</taxon>
    </lineage>
</organism>
<dbReference type="HAMAP" id="MF_00276">
    <property type="entry name" value="KdpC"/>
    <property type="match status" value="1"/>
</dbReference>
<keyword evidence="10 11" id="KW-0472">Membrane</keyword>
<evidence type="ECO:0000256" key="10">
    <source>
        <dbReference type="ARBA" id="ARBA00023136"/>
    </source>
</evidence>
<name>A0A4P8IED7_9FIRM</name>
<keyword evidence="13" id="KW-1185">Reference proteome</keyword>
<dbReference type="OrthoDB" id="9809491at2"/>
<keyword evidence="2 11" id="KW-1003">Cell membrane</keyword>
<keyword evidence="1 11" id="KW-0813">Transport</keyword>
<dbReference type="PANTHER" id="PTHR30042">
    <property type="entry name" value="POTASSIUM-TRANSPORTING ATPASE C CHAIN"/>
    <property type="match status" value="1"/>
</dbReference>
<comment type="similarity">
    <text evidence="11">Belongs to the KdpC family.</text>
</comment>
<dbReference type="AlphaFoldDB" id="A0A4P8IED7"/>
<evidence type="ECO:0000256" key="11">
    <source>
        <dbReference type="HAMAP-Rule" id="MF_00276"/>
    </source>
</evidence>
<gene>
    <name evidence="11" type="primary">kdpC</name>
    <name evidence="12" type="ORF">AR1Y2_0709</name>
</gene>
<keyword evidence="9 11" id="KW-0406">Ion transport</keyword>
<accession>A0A4P8IED7</accession>
<dbReference type="InterPro" id="IPR003820">
    <property type="entry name" value="KdpC"/>
</dbReference>
<evidence type="ECO:0000313" key="13">
    <source>
        <dbReference type="Proteomes" id="UP000298653"/>
    </source>
</evidence>
<dbReference type="GO" id="GO:0008556">
    <property type="term" value="F:P-type potassium transmembrane transporter activity"/>
    <property type="evidence" value="ECO:0007669"/>
    <property type="project" value="InterPro"/>
</dbReference>
<evidence type="ECO:0000256" key="1">
    <source>
        <dbReference type="ARBA" id="ARBA00022448"/>
    </source>
</evidence>
<dbReference type="GO" id="GO:0005524">
    <property type="term" value="F:ATP binding"/>
    <property type="evidence" value="ECO:0007669"/>
    <property type="project" value="UniProtKB-UniRule"/>
</dbReference>
<sequence length="212" mass="23291">MKNIVKDYLPKAALILLIFSIICGLFYTLAITGIAQLLFPDKANGSIVEVNGKKYGCELLAQQFNDEKHMWGRIMNVDTETFTDKDGRPVMYASPSNLTPAGETKGKKTDEKRMKELVADRVAMIKKANPEQAGKKVPVDLVTCSGSGLDPGISVAAAKYQIPRLARTTGKSEKEIQKIVDKYTTHKFLGIFGEENVNVLKVNLALEGILKS</sequence>
<evidence type="ECO:0000256" key="4">
    <source>
        <dbReference type="ARBA" id="ARBA00022692"/>
    </source>
</evidence>